<feature type="non-terminal residue" evidence="2">
    <location>
        <position position="1"/>
    </location>
</feature>
<feature type="compositionally biased region" description="Low complexity" evidence="1">
    <location>
        <begin position="121"/>
        <end position="131"/>
    </location>
</feature>
<sequence>SPLAQDAVVKFSRSLALRRAAARRMCAPGARTLVCAALVGCASAAGSAVMPDATPKTQAARQVSASFDPVTLGPYLLMQGSGGRRAGRCRRGPRPRRAAAEHGAAEHGPAGRGGAGRLGARRAPAAAAQGRPAGGDRGPVRACTGSAPAS</sequence>
<accession>A0ABN9V9I0</accession>
<evidence type="ECO:0000256" key="1">
    <source>
        <dbReference type="SAM" id="MobiDB-lite"/>
    </source>
</evidence>
<gene>
    <name evidence="2" type="ORF">PCOR1329_LOCUS55915</name>
</gene>
<comment type="caution">
    <text evidence="2">The sequence shown here is derived from an EMBL/GenBank/DDBJ whole genome shotgun (WGS) entry which is preliminary data.</text>
</comment>
<reference evidence="2" key="1">
    <citation type="submission" date="2023-10" db="EMBL/GenBank/DDBJ databases">
        <authorList>
            <person name="Chen Y."/>
            <person name="Shah S."/>
            <person name="Dougan E. K."/>
            <person name="Thang M."/>
            <person name="Chan C."/>
        </authorList>
    </citation>
    <scope>NUCLEOTIDE SEQUENCE [LARGE SCALE GENOMIC DNA]</scope>
</reference>
<dbReference type="EMBL" id="CAUYUJ010016868">
    <property type="protein sequence ID" value="CAK0869614.1"/>
    <property type="molecule type" value="Genomic_DNA"/>
</dbReference>
<dbReference type="Proteomes" id="UP001189429">
    <property type="component" value="Unassembled WGS sequence"/>
</dbReference>
<feature type="compositionally biased region" description="Basic residues" evidence="1">
    <location>
        <begin position="85"/>
        <end position="97"/>
    </location>
</feature>
<feature type="non-terminal residue" evidence="2">
    <location>
        <position position="150"/>
    </location>
</feature>
<name>A0ABN9V9I0_9DINO</name>
<feature type="region of interest" description="Disordered" evidence="1">
    <location>
        <begin position="79"/>
        <end position="150"/>
    </location>
</feature>
<organism evidence="2 3">
    <name type="scientific">Prorocentrum cordatum</name>
    <dbReference type="NCBI Taxonomy" id="2364126"/>
    <lineage>
        <taxon>Eukaryota</taxon>
        <taxon>Sar</taxon>
        <taxon>Alveolata</taxon>
        <taxon>Dinophyceae</taxon>
        <taxon>Prorocentrales</taxon>
        <taxon>Prorocentraceae</taxon>
        <taxon>Prorocentrum</taxon>
    </lineage>
</organism>
<evidence type="ECO:0000313" key="2">
    <source>
        <dbReference type="EMBL" id="CAK0869614.1"/>
    </source>
</evidence>
<protein>
    <submittedName>
        <fullName evidence="2">Uncharacterized protein</fullName>
    </submittedName>
</protein>
<proteinExistence type="predicted"/>
<keyword evidence="3" id="KW-1185">Reference proteome</keyword>
<evidence type="ECO:0000313" key="3">
    <source>
        <dbReference type="Proteomes" id="UP001189429"/>
    </source>
</evidence>